<dbReference type="GO" id="GO:0070898">
    <property type="term" value="P:RNA polymerase III preinitiation complex assembly"/>
    <property type="evidence" value="ECO:0007669"/>
    <property type="project" value="TreeGrafter"/>
</dbReference>
<dbReference type="InterPro" id="IPR017884">
    <property type="entry name" value="SANT_dom"/>
</dbReference>
<dbReference type="PROSITE" id="PS51293">
    <property type="entry name" value="SANT"/>
    <property type="match status" value="1"/>
</dbReference>
<sequence length="209" mass="24473">MEPDKTHKKETLRDIARSHSSTARSRKKPAPSKKIKHLLKDPINEEKTDIVEKLFKNARENIAKLEEEKQQSKPNKATPIAPQIKIENGKIVIDKEKLVDACAQSKIRHEDMEIVRETGNSLRSNKRLHSERWNPDETEMFYTALQLFGTDFELIANFMKKRTRNQIKSKFKKESKNNPGRVDHAIWNRINLTKEAYDDYIKTLKIESH</sequence>
<reference evidence="3" key="1">
    <citation type="submission" date="2021-09" db="EMBL/GenBank/DDBJ databases">
        <authorList>
            <consortium name="AG Swart"/>
            <person name="Singh M."/>
            <person name="Singh A."/>
            <person name="Seah K."/>
            <person name="Emmerich C."/>
        </authorList>
    </citation>
    <scope>NUCLEOTIDE SEQUENCE</scope>
    <source>
        <strain evidence="3">ATCC30299</strain>
    </source>
</reference>
<keyword evidence="4" id="KW-1185">Reference proteome</keyword>
<gene>
    <name evidence="3" type="ORF">BSTOLATCC_MIC55976</name>
</gene>
<evidence type="ECO:0000256" key="1">
    <source>
        <dbReference type="SAM" id="MobiDB-lite"/>
    </source>
</evidence>
<evidence type="ECO:0000313" key="4">
    <source>
        <dbReference type="Proteomes" id="UP001162131"/>
    </source>
</evidence>
<feature type="compositionally biased region" description="Basic residues" evidence="1">
    <location>
        <begin position="24"/>
        <end position="35"/>
    </location>
</feature>
<dbReference type="EMBL" id="CAJZBQ010000054">
    <property type="protein sequence ID" value="CAG9332531.1"/>
    <property type="molecule type" value="Genomic_DNA"/>
</dbReference>
<accession>A0AAU9K557</accession>
<dbReference type="PANTHER" id="PTHR22929:SF0">
    <property type="entry name" value="TRANSCRIPTION FACTOR TFIIIB COMPONENT B'' HOMOLOG"/>
    <property type="match status" value="1"/>
</dbReference>
<dbReference type="Pfam" id="PF15963">
    <property type="entry name" value="Myb_DNA-bind_7"/>
    <property type="match status" value="1"/>
</dbReference>
<protein>
    <recommendedName>
        <fullName evidence="2">SANT domain-containing protein</fullName>
    </recommendedName>
</protein>
<dbReference type="PANTHER" id="PTHR22929">
    <property type="entry name" value="RNA POLYMERASE III TRANSCRIPTION INITIATION FACTOR B"/>
    <property type="match status" value="1"/>
</dbReference>
<feature type="compositionally biased region" description="Basic and acidic residues" evidence="1">
    <location>
        <begin position="1"/>
        <end position="17"/>
    </location>
</feature>
<dbReference type="GO" id="GO:0000126">
    <property type="term" value="C:transcription factor TFIIIB complex"/>
    <property type="evidence" value="ECO:0007669"/>
    <property type="project" value="TreeGrafter"/>
</dbReference>
<dbReference type="AlphaFoldDB" id="A0AAU9K557"/>
<comment type="caution">
    <text evidence="3">The sequence shown here is derived from an EMBL/GenBank/DDBJ whole genome shotgun (WGS) entry which is preliminary data.</text>
</comment>
<name>A0AAU9K557_9CILI</name>
<dbReference type="InterPro" id="IPR039467">
    <property type="entry name" value="TFIIIB_B''_Myb"/>
</dbReference>
<organism evidence="3 4">
    <name type="scientific">Blepharisma stoltei</name>
    <dbReference type="NCBI Taxonomy" id="1481888"/>
    <lineage>
        <taxon>Eukaryota</taxon>
        <taxon>Sar</taxon>
        <taxon>Alveolata</taxon>
        <taxon>Ciliophora</taxon>
        <taxon>Postciliodesmatophora</taxon>
        <taxon>Heterotrichea</taxon>
        <taxon>Heterotrichida</taxon>
        <taxon>Blepharismidae</taxon>
        <taxon>Blepharisma</taxon>
    </lineage>
</organism>
<dbReference type="GO" id="GO:0001156">
    <property type="term" value="F:TFIIIC-class transcription factor complex binding"/>
    <property type="evidence" value="ECO:0007669"/>
    <property type="project" value="TreeGrafter"/>
</dbReference>
<proteinExistence type="predicted"/>
<dbReference type="SUPFAM" id="SSF46689">
    <property type="entry name" value="Homeodomain-like"/>
    <property type="match status" value="1"/>
</dbReference>
<dbReference type="Proteomes" id="UP001162131">
    <property type="component" value="Unassembled WGS sequence"/>
</dbReference>
<dbReference type="SMART" id="SM00717">
    <property type="entry name" value="SANT"/>
    <property type="match status" value="1"/>
</dbReference>
<feature type="domain" description="SANT" evidence="2">
    <location>
        <begin position="128"/>
        <end position="179"/>
    </location>
</feature>
<evidence type="ECO:0000259" key="2">
    <source>
        <dbReference type="PROSITE" id="PS51293"/>
    </source>
</evidence>
<dbReference type="InterPro" id="IPR001005">
    <property type="entry name" value="SANT/Myb"/>
</dbReference>
<evidence type="ECO:0000313" key="3">
    <source>
        <dbReference type="EMBL" id="CAG9332531.1"/>
    </source>
</evidence>
<dbReference type="CDD" id="cd00167">
    <property type="entry name" value="SANT"/>
    <property type="match status" value="1"/>
</dbReference>
<dbReference type="Gene3D" id="1.10.10.60">
    <property type="entry name" value="Homeodomain-like"/>
    <property type="match status" value="1"/>
</dbReference>
<feature type="region of interest" description="Disordered" evidence="1">
    <location>
        <begin position="1"/>
        <end position="35"/>
    </location>
</feature>
<dbReference type="InterPro" id="IPR009057">
    <property type="entry name" value="Homeodomain-like_sf"/>
</dbReference>